<dbReference type="InterPro" id="IPR004752">
    <property type="entry name" value="AmpG_permease/AT-1"/>
</dbReference>
<dbReference type="GO" id="GO:0016020">
    <property type="term" value="C:membrane"/>
    <property type="evidence" value="ECO:0007669"/>
    <property type="project" value="UniProtKB-SubCell"/>
</dbReference>
<evidence type="ECO:0000256" key="4">
    <source>
        <dbReference type="ARBA" id="ARBA00022989"/>
    </source>
</evidence>
<dbReference type="AlphaFoldDB" id="A0A645FZD8"/>
<evidence type="ECO:0000256" key="3">
    <source>
        <dbReference type="ARBA" id="ARBA00022692"/>
    </source>
</evidence>
<keyword evidence="2" id="KW-0813">Transport</keyword>
<proteinExistence type="predicted"/>
<feature type="transmembrane region" description="Helical" evidence="6">
    <location>
        <begin position="217"/>
        <end position="237"/>
    </location>
</feature>
<dbReference type="PANTHER" id="PTHR12778:SF10">
    <property type="entry name" value="MAJOR FACILITATOR SUPERFAMILY DOMAIN-CONTAINING PROTEIN 3"/>
    <property type="match status" value="1"/>
</dbReference>
<evidence type="ECO:0008006" key="8">
    <source>
        <dbReference type="Google" id="ProtNLM"/>
    </source>
</evidence>
<gene>
    <name evidence="7" type="ORF">SDC9_166375</name>
</gene>
<feature type="transmembrane region" description="Helical" evidence="6">
    <location>
        <begin position="56"/>
        <end position="79"/>
    </location>
</feature>
<dbReference type="PANTHER" id="PTHR12778">
    <property type="entry name" value="SOLUTE CARRIER FAMILY 33 ACETYL-COA TRANSPORTER -RELATED"/>
    <property type="match status" value="1"/>
</dbReference>
<sequence length="251" mass="27680">MLFHGVSLWELLMEDRAFLRAILYITLTTLCLSAMGRRGLAPVLTPVNDFILRYRWQALLLLGLIATYRMSDTVMGVMANVFYIDQGFTKDQIAGVSKIFGLIMTLVGAGMGGLLIVRFGILPILFIGGIASAGTNLLFVMLADMGPDLQMLIFTISLDNFSSGLATSAFVAYLSSLTNLKFSATQYALLSSIMLLLPRLIGGYSGVMVEKFGYHNFFLITCMLGVPTLLLIALHWFQESRRIRLNPPAED</sequence>
<feature type="transmembrane region" description="Helical" evidence="6">
    <location>
        <begin position="17"/>
        <end position="35"/>
    </location>
</feature>
<dbReference type="InterPro" id="IPR036259">
    <property type="entry name" value="MFS_trans_sf"/>
</dbReference>
<dbReference type="Gene3D" id="1.20.1250.20">
    <property type="entry name" value="MFS general substrate transporter like domains"/>
    <property type="match status" value="1"/>
</dbReference>
<feature type="transmembrane region" description="Helical" evidence="6">
    <location>
        <begin position="124"/>
        <end position="143"/>
    </location>
</feature>
<evidence type="ECO:0000256" key="5">
    <source>
        <dbReference type="ARBA" id="ARBA00023136"/>
    </source>
</evidence>
<feature type="transmembrane region" description="Helical" evidence="6">
    <location>
        <begin position="149"/>
        <end position="175"/>
    </location>
</feature>
<dbReference type="SUPFAM" id="SSF103473">
    <property type="entry name" value="MFS general substrate transporter"/>
    <property type="match status" value="1"/>
</dbReference>
<comment type="caution">
    <text evidence="7">The sequence shown here is derived from an EMBL/GenBank/DDBJ whole genome shotgun (WGS) entry which is preliminary data.</text>
</comment>
<evidence type="ECO:0000256" key="6">
    <source>
        <dbReference type="SAM" id="Phobius"/>
    </source>
</evidence>
<evidence type="ECO:0000256" key="2">
    <source>
        <dbReference type="ARBA" id="ARBA00022448"/>
    </source>
</evidence>
<name>A0A645FZD8_9ZZZZ</name>
<keyword evidence="3 6" id="KW-0812">Transmembrane</keyword>
<keyword evidence="5 6" id="KW-0472">Membrane</keyword>
<feature type="transmembrane region" description="Helical" evidence="6">
    <location>
        <begin position="187"/>
        <end position="205"/>
    </location>
</feature>
<keyword evidence="4 6" id="KW-1133">Transmembrane helix</keyword>
<evidence type="ECO:0000313" key="7">
    <source>
        <dbReference type="EMBL" id="MPN19009.1"/>
    </source>
</evidence>
<dbReference type="EMBL" id="VSSQ01066480">
    <property type="protein sequence ID" value="MPN19009.1"/>
    <property type="molecule type" value="Genomic_DNA"/>
</dbReference>
<reference evidence="7" key="1">
    <citation type="submission" date="2019-08" db="EMBL/GenBank/DDBJ databases">
        <authorList>
            <person name="Kucharzyk K."/>
            <person name="Murdoch R.W."/>
            <person name="Higgins S."/>
            <person name="Loffler F."/>
        </authorList>
    </citation>
    <scope>NUCLEOTIDE SEQUENCE</scope>
</reference>
<comment type="subcellular location">
    <subcellularLocation>
        <location evidence="1">Membrane</location>
        <topology evidence="1">Multi-pass membrane protein</topology>
    </subcellularLocation>
</comment>
<evidence type="ECO:0000256" key="1">
    <source>
        <dbReference type="ARBA" id="ARBA00004141"/>
    </source>
</evidence>
<accession>A0A645FZD8</accession>
<feature type="transmembrane region" description="Helical" evidence="6">
    <location>
        <begin position="99"/>
        <end position="117"/>
    </location>
</feature>
<protein>
    <recommendedName>
        <fullName evidence="8">Major facilitator superfamily (MFS) profile domain-containing protein</fullName>
    </recommendedName>
</protein>
<organism evidence="7">
    <name type="scientific">bioreactor metagenome</name>
    <dbReference type="NCBI Taxonomy" id="1076179"/>
    <lineage>
        <taxon>unclassified sequences</taxon>
        <taxon>metagenomes</taxon>
        <taxon>ecological metagenomes</taxon>
    </lineage>
</organism>